<dbReference type="Proteomes" id="UP000075321">
    <property type="component" value="Unassembled WGS sequence"/>
</dbReference>
<dbReference type="Pfam" id="PF00753">
    <property type="entry name" value="Lactamase_B"/>
    <property type="match status" value="1"/>
</dbReference>
<sequence>MEFVRGIEVADRVYRFGTRRINWYIVEKDDALTVVDTGLSGHWNLLVEGAEALGHMVSDVAAILITHGDLDHLGFE</sequence>
<dbReference type="OrthoDB" id="197151at2157"/>
<dbReference type="Gene3D" id="3.60.15.10">
    <property type="entry name" value="Ribonuclease Z/Hydroxyacylglutathione hydrolase-like"/>
    <property type="match status" value="1"/>
</dbReference>
<feature type="domain" description="Metallo-beta-lactamase" evidence="1">
    <location>
        <begin position="19"/>
        <end position="74"/>
    </location>
</feature>
<name>A0A151AA40_9EURY</name>
<dbReference type="SUPFAM" id="SSF56281">
    <property type="entry name" value="Metallo-hydrolase/oxidoreductase"/>
    <property type="match status" value="1"/>
</dbReference>
<evidence type="ECO:0000313" key="2">
    <source>
        <dbReference type="EMBL" id="KYH24551.1"/>
    </source>
</evidence>
<dbReference type="AlphaFoldDB" id="A0A151AA40"/>
<reference evidence="2 3" key="1">
    <citation type="submission" date="2016-02" db="EMBL/GenBank/DDBJ databases">
        <title>Genome sequence of Halalkalicoccus paucihalophilus DSM 24557.</title>
        <authorList>
            <person name="Poehlein A."/>
            <person name="Daniel R."/>
        </authorList>
    </citation>
    <scope>NUCLEOTIDE SEQUENCE [LARGE SCALE GENOMIC DNA]</scope>
    <source>
        <strain evidence="2 3">DSM 24557</strain>
    </source>
</reference>
<evidence type="ECO:0000259" key="1">
    <source>
        <dbReference type="Pfam" id="PF00753"/>
    </source>
</evidence>
<protein>
    <submittedName>
        <fullName evidence="2">Metallo-beta-lactamase superfamily protein</fullName>
    </submittedName>
</protein>
<dbReference type="InterPro" id="IPR036866">
    <property type="entry name" value="RibonucZ/Hydroxyglut_hydro"/>
</dbReference>
<evidence type="ECO:0000313" key="3">
    <source>
        <dbReference type="Proteomes" id="UP000075321"/>
    </source>
</evidence>
<dbReference type="RefSeq" id="WP_066385049.1">
    <property type="nucleotide sequence ID" value="NZ_LTAZ01000013.1"/>
</dbReference>
<proteinExistence type="predicted"/>
<organism evidence="2 3">
    <name type="scientific">Halalkalicoccus paucihalophilus</name>
    <dbReference type="NCBI Taxonomy" id="1008153"/>
    <lineage>
        <taxon>Archaea</taxon>
        <taxon>Methanobacteriati</taxon>
        <taxon>Methanobacteriota</taxon>
        <taxon>Stenosarchaea group</taxon>
        <taxon>Halobacteria</taxon>
        <taxon>Halobacteriales</taxon>
        <taxon>Halococcaceae</taxon>
        <taxon>Halalkalicoccus</taxon>
    </lineage>
</organism>
<gene>
    <name evidence="2" type="ORF">HAPAU_35340</name>
</gene>
<keyword evidence="3" id="KW-1185">Reference proteome</keyword>
<dbReference type="PATRIC" id="fig|1008153.3.peg.3726"/>
<dbReference type="EMBL" id="LTAZ01000013">
    <property type="protein sequence ID" value="KYH24551.1"/>
    <property type="molecule type" value="Genomic_DNA"/>
</dbReference>
<comment type="caution">
    <text evidence="2">The sequence shown here is derived from an EMBL/GenBank/DDBJ whole genome shotgun (WGS) entry which is preliminary data.</text>
</comment>
<dbReference type="InterPro" id="IPR001279">
    <property type="entry name" value="Metallo-B-lactamas"/>
</dbReference>
<accession>A0A151AA40</accession>